<reference evidence="1" key="2">
    <citation type="journal article" date="2015" name="Fish Shellfish Immunol.">
        <title>Early steps in the European eel (Anguilla anguilla)-Vibrio vulnificus interaction in the gills: Role of the RtxA13 toxin.</title>
        <authorList>
            <person name="Callol A."/>
            <person name="Pajuelo D."/>
            <person name="Ebbesson L."/>
            <person name="Teles M."/>
            <person name="MacKenzie S."/>
            <person name="Amaro C."/>
        </authorList>
    </citation>
    <scope>NUCLEOTIDE SEQUENCE</scope>
</reference>
<sequence length="9" mass="1279">MWTWISWLR</sequence>
<dbReference type="EMBL" id="GBXM01026986">
    <property type="protein sequence ID" value="JAH81591.1"/>
    <property type="molecule type" value="Transcribed_RNA"/>
</dbReference>
<name>A0A0E9VU75_ANGAN</name>
<accession>A0A0E9VU75</accession>
<reference evidence="1" key="1">
    <citation type="submission" date="2014-11" db="EMBL/GenBank/DDBJ databases">
        <authorList>
            <person name="Amaro Gonzalez C."/>
        </authorList>
    </citation>
    <scope>NUCLEOTIDE SEQUENCE</scope>
</reference>
<proteinExistence type="predicted"/>
<evidence type="ECO:0000313" key="1">
    <source>
        <dbReference type="EMBL" id="JAH81591.1"/>
    </source>
</evidence>
<organism evidence="1">
    <name type="scientific">Anguilla anguilla</name>
    <name type="common">European freshwater eel</name>
    <name type="synonym">Muraena anguilla</name>
    <dbReference type="NCBI Taxonomy" id="7936"/>
    <lineage>
        <taxon>Eukaryota</taxon>
        <taxon>Metazoa</taxon>
        <taxon>Chordata</taxon>
        <taxon>Craniata</taxon>
        <taxon>Vertebrata</taxon>
        <taxon>Euteleostomi</taxon>
        <taxon>Actinopterygii</taxon>
        <taxon>Neopterygii</taxon>
        <taxon>Teleostei</taxon>
        <taxon>Anguilliformes</taxon>
        <taxon>Anguillidae</taxon>
        <taxon>Anguilla</taxon>
    </lineage>
</organism>
<protein>
    <submittedName>
        <fullName evidence="1">Uncharacterized protein</fullName>
    </submittedName>
</protein>